<evidence type="ECO:0000256" key="2">
    <source>
        <dbReference type="ARBA" id="ARBA00012705"/>
    </source>
</evidence>
<evidence type="ECO:0000313" key="6">
    <source>
        <dbReference type="EMBL" id="BBJ45979.1"/>
    </source>
</evidence>
<keyword evidence="4" id="KW-0012">Acyltransferase</keyword>
<dbReference type="PANTHER" id="PTHR18919">
    <property type="entry name" value="ACETYL-COA C-ACYLTRANSFERASE"/>
    <property type="match status" value="1"/>
</dbReference>
<dbReference type="Gene3D" id="3.40.47.10">
    <property type="match status" value="1"/>
</dbReference>
<keyword evidence="3" id="KW-0808">Transferase</keyword>
<dbReference type="PROSITE" id="PS00737">
    <property type="entry name" value="THIOLASE_2"/>
    <property type="match status" value="1"/>
</dbReference>
<accession>A0A499VAE3</accession>
<dbReference type="InterPro" id="IPR016039">
    <property type="entry name" value="Thiolase-like"/>
</dbReference>
<dbReference type="SUPFAM" id="SSF53901">
    <property type="entry name" value="Thiolase-like"/>
    <property type="match status" value="2"/>
</dbReference>
<dbReference type="Pfam" id="PF02803">
    <property type="entry name" value="Thiolase_C"/>
    <property type="match status" value="1"/>
</dbReference>
<evidence type="ECO:0000256" key="4">
    <source>
        <dbReference type="ARBA" id="ARBA00023315"/>
    </source>
</evidence>
<evidence type="ECO:0000256" key="3">
    <source>
        <dbReference type="ARBA" id="ARBA00022679"/>
    </source>
</evidence>
<evidence type="ECO:0000313" key="7">
    <source>
        <dbReference type="Proteomes" id="UP000463951"/>
    </source>
</evidence>
<protein>
    <recommendedName>
        <fullName evidence="2">acetyl-CoA C-acetyltransferase</fullName>
        <ecNumber evidence="2">2.3.1.9</ecNumber>
    </recommendedName>
</protein>
<gene>
    <name evidence="6" type="ORF">SSPO_086970</name>
</gene>
<comment type="similarity">
    <text evidence="1">Belongs to the thiolase-like superfamily. Thiolase family.</text>
</comment>
<dbReference type="InterPro" id="IPR020610">
    <property type="entry name" value="Thiolase_AS"/>
</dbReference>
<dbReference type="EC" id="2.3.1.9" evidence="2"/>
<evidence type="ECO:0000256" key="1">
    <source>
        <dbReference type="ARBA" id="ARBA00010982"/>
    </source>
</evidence>
<feature type="domain" description="Thiolase C-terminal" evidence="5">
    <location>
        <begin position="30"/>
        <end position="152"/>
    </location>
</feature>
<dbReference type="EMBL" id="AP019620">
    <property type="protein sequence ID" value="BBJ45979.1"/>
    <property type="molecule type" value="Genomic_DNA"/>
</dbReference>
<reference evidence="6 7" key="1">
    <citation type="journal article" date="2020" name="Int. J. Syst. Evol. Microbiol.">
        <title>Reclassification of Streptomyces castelarensis and Streptomyces sporoclivatus as later heterotypic synonyms of Streptomyces antimycoticus.</title>
        <authorList>
            <person name="Komaki H."/>
            <person name="Tamura T."/>
        </authorList>
    </citation>
    <scope>NUCLEOTIDE SEQUENCE [LARGE SCALE GENOMIC DNA]</scope>
    <source>
        <strain evidence="6 7">NBRC 100767</strain>
    </source>
</reference>
<dbReference type="PROSITE" id="PS00099">
    <property type="entry name" value="THIOLASE_3"/>
    <property type="match status" value="1"/>
</dbReference>
<dbReference type="InterPro" id="IPR020617">
    <property type="entry name" value="Thiolase_C"/>
</dbReference>
<name>A0A499VAE3_9ACTN</name>
<dbReference type="AlphaFoldDB" id="A0A499VAE3"/>
<sequence length="152" mass="15274">MTAGNASPLNDGAAALLLADEEGLKATGREPLARVSATGVSAIDPDYFGLAPVEAVHRALAKAGRTFADLDVLELNEAFAAQVLGCVAEWPEFDPAILNPQGGAIALGHPLGASGARLAGTVAHQLARRGSGTGIATLCIGVGQGLALVLER</sequence>
<organism evidence="6 7">
    <name type="scientific">Streptomyces antimycoticus</name>
    <dbReference type="NCBI Taxonomy" id="68175"/>
    <lineage>
        <taxon>Bacteria</taxon>
        <taxon>Bacillati</taxon>
        <taxon>Actinomycetota</taxon>
        <taxon>Actinomycetes</taxon>
        <taxon>Kitasatosporales</taxon>
        <taxon>Streptomycetaceae</taxon>
        <taxon>Streptomyces</taxon>
        <taxon>Streptomyces violaceusniger group</taxon>
    </lineage>
</organism>
<dbReference type="PANTHER" id="PTHR18919:SF107">
    <property type="entry name" value="ACETYL-COA ACETYLTRANSFERASE, CYTOSOLIC"/>
    <property type="match status" value="1"/>
</dbReference>
<dbReference type="GO" id="GO:0003985">
    <property type="term" value="F:acetyl-CoA C-acetyltransferase activity"/>
    <property type="evidence" value="ECO:0007669"/>
    <property type="project" value="UniProtKB-EC"/>
</dbReference>
<proteinExistence type="inferred from homology"/>
<dbReference type="Proteomes" id="UP000463951">
    <property type="component" value="Chromosome"/>
</dbReference>
<dbReference type="InterPro" id="IPR020613">
    <property type="entry name" value="Thiolase_CS"/>
</dbReference>
<evidence type="ECO:0000259" key="5">
    <source>
        <dbReference type="Pfam" id="PF02803"/>
    </source>
</evidence>